<reference evidence="2" key="1">
    <citation type="journal article" date="2016" name="Nat. Genet.">
        <title>A high-quality carrot genome assembly provides new insights into carotenoid accumulation and asterid genome evolution.</title>
        <authorList>
            <person name="Iorizzo M."/>
            <person name="Ellison S."/>
            <person name="Senalik D."/>
            <person name="Zeng P."/>
            <person name="Satapoomin P."/>
            <person name="Huang J."/>
            <person name="Bowman M."/>
            <person name="Iovene M."/>
            <person name="Sanseverino W."/>
            <person name="Cavagnaro P."/>
            <person name="Yildiz M."/>
            <person name="Macko-Podgorni A."/>
            <person name="Moranska E."/>
            <person name="Grzebelus E."/>
            <person name="Grzebelus D."/>
            <person name="Ashrafi H."/>
            <person name="Zheng Z."/>
            <person name="Cheng S."/>
            <person name="Spooner D."/>
            <person name="Van Deynze A."/>
            <person name="Simon P."/>
        </authorList>
    </citation>
    <scope>NUCLEOTIDE SEQUENCE [LARGE SCALE GENOMIC DNA]</scope>
    <source>
        <tissue evidence="2">Leaf</tissue>
    </source>
</reference>
<dbReference type="OMA" id="CKVEDAM"/>
<organism evidence="2">
    <name type="scientific">Daucus carota subsp. sativus</name>
    <name type="common">Carrot</name>
    <dbReference type="NCBI Taxonomy" id="79200"/>
    <lineage>
        <taxon>Eukaryota</taxon>
        <taxon>Viridiplantae</taxon>
        <taxon>Streptophyta</taxon>
        <taxon>Embryophyta</taxon>
        <taxon>Tracheophyta</taxon>
        <taxon>Spermatophyta</taxon>
        <taxon>Magnoliopsida</taxon>
        <taxon>eudicotyledons</taxon>
        <taxon>Gunneridae</taxon>
        <taxon>Pentapetalae</taxon>
        <taxon>asterids</taxon>
        <taxon>campanulids</taxon>
        <taxon>Apiales</taxon>
        <taxon>Apiaceae</taxon>
        <taxon>Apioideae</taxon>
        <taxon>Scandiceae</taxon>
        <taxon>Daucinae</taxon>
        <taxon>Daucus</taxon>
        <taxon>Daucus sect. Daucus</taxon>
    </lineage>
</organism>
<dbReference type="PANTHER" id="PTHR45932">
    <property type="entry name" value="PATELLIN-1"/>
    <property type="match status" value="1"/>
</dbReference>
<evidence type="ECO:0000313" key="4">
    <source>
        <dbReference type="Proteomes" id="UP000077755"/>
    </source>
</evidence>
<dbReference type="GO" id="GO:0008289">
    <property type="term" value="F:lipid binding"/>
    <property type="evidence" value="ECO:0007669"/>
    <property type="project" value="InterPro"/>
</dbReference>
<dbReference type="EMBL" id="LNRQ01000003">
    <property type="protein sequence ID" value="KZN03793.1"/>
    <property type="molecule type" value="Genomic_DNA"/>
</dbReference>
<sequence length="432" mass="50657">MVHEGKVHPESTYKDEAIYNVHEIDQEKAYKEYHIPLAMTISKKKVLYEFRSKVEDAIQNGYILKKETFHYEHAKKDEEYLKELKIWGVPLLPSKGHEATDAVLMKFLEARCFKVSEAFHLLQRTLTWRMEIDMEELLQEKLGSDLDRLGRIGDTKAIKGQSLCYKFYGIYKDKDLYKERFNSDDKYEDYLRWNIQFIERCVQTIDFKPGGTNSIILIVDLKDAPTPLIKELPNLHKKTLALFQDYYPGIIYRHLILNAPLWLLTFHALQVRTLTNRNYGKFIFVRPFRVSKTLLKFIAPEDLPVQYGGLKQESDELFPSNHKILNRRVKSGTKECIQIPVNKAGMTVLWDLTVVGFEVSYKVEFVPDDDCSYQILIQKEKKLGKTIRNSFHVREPGKIVIQIENATYTNKTVFCRHLIQPTVTNFTWTKND</sequence>
<dbReference type="InterPro" id="IPR036598">
    <property type="entry name" value="GOLD_dom_sf"/>
</dbReference>
<dbReference type="Pfam" id="PF00650">
    <property type="entry name" value="CRAL_TRIO"/>
    <property type="match status" value="1"/>
</dbReference>
<keyword evidence="4" id="KW-1185">Reference proteome</keyword>
<dbReference type="InterPro" id="IPR036865">
    <property type="entry name" value="CRAL-TRIO_dom_sf"/>
</dbReference>
<dbReference type="PANTHER" id="PTHR45932:SF3">
    <property type="entry name" value="PATELLIN-4-LIKE"/>
    <property type="match status" value="1"/>
</dbReference>
<dbReference type="SUPFAM" id="SSF52087">
    <property type="entry name" value="CRAL/TRIO domain"/>
    <property type="match status" value="1"/>
</dbReference>
<dbReference type="SUPFAM" id="SSF46938">
    <property type="entry name" value="CRAL/TRIO N-terminal domain"/>
    <property type="match status" value="1"/>
</dbReference>
<dbReference type="KEGG" id="dcr:108212905"/>
<dbReference type="Gene3D" id="3.40.525.10">
    <property type="entry name" value="CRAL-TRIO lipid binding domain"/>
    <property type="match status" value="1"/>
</dbReference>
<feature type="domain" description="CRAL-TRIO" evidence="1">
    <location>
        <begin position="139"/>
        <end position="315"/>
    </location>
</feature>
<dbReference type="SMART" id="SM00516">
    <property type="entry name" value="SEC14"/>
    <property type="match status" value="1"/>
</dbReference>
<dbReference type="PROSITE" id="PS50191">
    <property type="entry name" value="CRAL_TRIO"/>
    <property type="match status" value="1"/>
</dbReference>
<evidence type="ECO:0000313" key="2">
    <source>
        <dbReference type="EMBL" id="KZN03793.1"/>
    </source>
</evidence>
<dbReference type="CDD" id="cd00170">
    <property type="entry name" value="SEC14"/>
    <property type="match status" value="1"/>
</dbReference>
<proteinExistence type="predicted"/>
<dbReference type="SUPFAM" id="SSF101576">
    <property type="entry name" value="Supernatant protein factor (SPF), C-terminal domain"/>
    <property type="match status" value="1"/>
</dbReference>
<gene>
    <name evidence="2" type="ORF">DCAR_012549</name>
    <name evidence="3" type="ORF">DCAR_0314219</name>
</gene>
<evidence type="ECO:0000259" key="1">
    <source>
        <dbReference type="PROSITE" id="PS50191"/>
    </source>
</evidence>
<reference evidence="3" key="2">
    <citation type="submission" date="2022-03" db="EMBL/GenBank/DDBJ databases">
        <title>Draft title - Genomic analysis of global carrot germplasm unveils the trajectory of domestication and the origin of high carotenoid orange carrot.</title>
        <authorList>
            <person name="Iorizzo M."/>
            <person name="Ellison S."/>
            <person name="Senalik D."/>
            <person name="Macko-Podgorni A."/>
            <person name="Grzebelus D."/>
            <person name="Bostan H."/>
            <person name="Rolling W."/>
            <person name="Curaba J."/>
            <person name="Simon P."/>
        </authorList>
    </citation>
    <scope>NUCLEOTIDE SEQUENCE</scope>
    <source>
        <tissue evidence="3">Leaf</tissue>
    </source>
</reference>
<dbReference type="InterPro" id="IPR056794">
    <property type="entry name" value="PATL1-6_C_GOLD"/>
</dbReference>
<protein>
    <recommendedName>
        <fullName evidence="1">CRAL-TRIO domain-containing protein</fullName>
    </recommendedName>
</protein>
<name>A0A162ANY7_DAUCS</name>
<dbReference type="EMBL" id="CP093345">
    <property type="protein sequence ID" value="WOG94922.1"/>
    <property type="molecule type" value="Genomic_DNA"/>
</dbReference>
<dbReference type="OrthoDB" id="75724at2759"/>
<dbReference type="InterPro" id="IPR036273">
    <property type="entry name" value="CRAL/TRIO_N_dom_sf"/>
</dbReference>
<dbReference type="Proteomes" id="UP000077755">
    <property type="component" value="Chromosome 3"/>
</dbReference>
<dbReference type="Gramene" id="KZN03793">
    <property type="protein sequence ID" value="KZN03793"/>
    <property type="gene ID" value="DCAR_012549"/>
</dbReference>
<evidence type="ECO:0000313" key="3">
    <source>
        <dbReference type="EMBL" id="WOG94922.1"/>
    </source>
</evidence>
<accession>A0A162ANY7</accession>
<dbReference type="InterPro" id="IPR001251">
    <property type="entry name" value="CRAL-TRIO_dom"/>
</dbReference>
<dbReference type="InterPro" id="IPR044834">
    <property type="entry name" value="PATL"/>
</dbReference>
<dbReference type="Pfam" id="PF25099">
    <property type="entry name" value="GOLD_PATL1_C"/>
    <property type="match status" value="1"/>
</dbReference>
<dbReference type="AlphaFoldDB" id="A0A162ANY7"/>